<proteinExistence type="predicted"/>
<dbReference type="EMBL" id="GBXM01099861">
    <property type="protein sequence ID" value="JAH08716.1"/>
    <property type="molecule type" value="Transcribed_RNA"/>
</dbReference>
<accession>A0A0E9PVS1</accession>
<sequence>MTGTQRGPSTSAYLEKSHRVDAFQLMHQCHHNVPTTQQ</sequence>
<dbReference type="AlphaFoldDB" id="A0A0E9PVS1"/>
<reference evidence="1" key="1">
    <citation type="submission" date="2014-11" db="EMBL/GenBank/DDBJ databases">
        <authorList>
            <person name="Amaro Gonzalez C."/>
        </authorList>
    </citation>
    <scope>NUCLEOTIDE SEQUENCE</scope>
</reference>
<evidence type="ECO:0000313" key="1">
    <source>
        <dbReference type="EMBL" id="JAH08716.1"/>
    </source>
</evidence>
<protein>
    <submittedName>
        <fullName evidence="1">Uncharacterized protein</fullName>
    </submittedName>
</protein>
<reference evidence="1" key="2">
    <citation type="journal article" date="2015" name="Fish Shellfish Immunol.">
        <title>Early steps in the European eel (Anguilla anguilla)-Vibrio vulnificus interaction in the gills: Role of the RtxA13 toxin.</title>
        <authorList>
            <person name="Callol A."/>
            <person name="Pajuelo D."/>
            <person name="Ebbesson L."/>
            <person name="Teles M."/>
            <person name="MacKenzie S."/>
            <person name="Amaro C."/>
        </authorList>
    </citation>
    <scope>NUCLEOTIDE SEQUENCE</scope>
</reference>
<name>A0A0E9PVS1_ANGAN</name>
<organism evidence="1">
    <name type="scientific">Anguilla anguilla</name>
    <name type="common">European freshwater eel</name>
    <name type="synonym">Muraena anguilla</name>
    <dbReference type="NCBI Taxonomy" id="7936"/>
    <lineage>
        <taxon>Eukaryota</taxon>
        <taxon>Metazoa</taxon>
        <taxon>Chordata</taxon>
        <taxon>Craniata</taxon>
        <taxon>Vertebrata</taxon>
        <taxon>Euteleostomi</taxon>
        <taxon>Actinopterygii</taxon>
        <taxon>Neopterygii</taxon>
        <taxon>Teleostei</taxon>
        <taxon>Anguilliformes</taxon>
        <taxon>Anguillidae</taxon>
        <taxon>Anguilla</taxon>
    </lineage>
</organism>